<evidence type="ECO:0000313" key="5">
    <source>
        <dbReference type="EMBL" id="NNV56050.1"/>
    </source>
</evidence>
<keyword evidence="5" id="KW-0269">Exonuclease</keyword>
<dbReference type="Pfam" id="PF01026">
    <property type="entry name" value="TatD_DNase"/>
    <property type="match status" value="1"/>
</dbReference>
<name>A0A8J8FE55_9BACT</name>
<keyword evidence="5" id="KW-0540">Nuclease</keyword>
<dbReference type="GO" id="GO:0004527">
    <property type="term" value="F:exonuclease activity"/>
    <property type="evidence" value="ECO:0007669"/>
    <property type="project" value="UniProtKB-KW"/>
</dbReference>
<evidence type="ECO:0000256" key="1">
    <source>
        <dbReference type="ARBA" id="ARBA00009275"/>
    </source>
</evidence>
<dbReference type="Gene3D" id="3.20.20.140">
    <property type="entry name" value="Metal-dependent hydrolases"/>
    <property type="match status" value="1"/>
</dbReference>
<protein>
    <submittedName>
        <fullName evidence="5">YchF/TatD family DNA exonuclease</fullName>
    </submittedName>
</protein>
<sequence>MNLIDTHCHIYGEDFTNDVHETIQRAFEAGVEQLYMPAIDSTYLENMFSLEKAYPGKCFAMAGLHPCYVKENYQSELDIIENLLAKRPFVAIGEIGLDFYWDTSFATQQYQAFETQMQWALQYQLPIVIHTRKAMQETIDAVKPFANKGLKGIFHCFSGTAADAAAIIDMGFTLGIGGVVTYKNSGLAEVVAQIGLEHMVLETDAPYLTPVPYRGKRNESAYLTYIAAKIASIKNIPVEEVAQISSANAKKIFVHSV</sequence>
<feature type="binding site" evidence="4">
    <location>
        <position position="9"/>
    </location>
    <ligand>
        <name>a divalent metal cation</name>
        <dbReference type="ChEBI" id="CHEBI:60240"/>
        <label>1</label>
    </ligand>
</feature>
<dbReference type="InterPro" id="IPR001130">
    <property type="entry name" value="TatD-like"/>
</dbReference>
<feature type="binding site" evidence="4">
    <location>
        <position position="130"/>
    </location>
    <ligand>
        <name>a divalent metal cation</name>
        <dbReference type="ChEBI" id="CHEBI:60240"/>
        <label>2</label>
    </ligand>
</feature>
<dbReference type="NCBIfam" id="TIGR00010">
    <property type="entry name" value="YchF/TatD family DNA exonuclease"/>
    <property type="match status" value="1"/>
</dbReference>
<keyword evidence="2 4" id="KW-0479">Metal-binding</keyword>
<dbReference type="SUPFAM" id="SSF51556">
    <property type="entry name" value="Metallo-dependent hydrolases"/>
    <property type="match status" value="1"/>
</dbReference>
<proteinExistence type="inferred from homology"/>
<feature type="binding site" evidence="4">
    <location>
        <position position="94"/>
    </location>
    <ligand>
        <name>a divalent metal cation</name>
        <dbReference type="ChEBI" id="CHEBI:60240"/>
        <label>1</label>
    </ligand>
</feature>
<keyword evidence="6" id="KW-1185">Reference proteome</keyword>
<dbReference type="GO" id="GO:0004536">
    <property type="term" value="F:DNA nuclease activity"/>
    <property type="evidence" value="ECO:0007669"/>
    <property type="project" value="InterPro"/>
</dbReference>
<dbReference type="AlphaFoldDB" id="A0A8J8FE55"/>
<dbReference type="PANTHER" id="PTHR46124">
    <property type="entry name" value="D-AMINOACYL-TRNA DEACYLASE"/>
    <property type="match status" value="1"/>
</dbReference>
<evidence type="ECO:0000256" key="2">
    <source>
        <dbReference type="ARBA" id="ARBA00022723"/>
    </source>
</evidence>
<dbReference type="GO" id="GO:0005829">
    <property type="term" value="C:cytosol"/>
    <property type="evidence" value="ECO:0007669"/>
    <property type="project" value="TreeGrafter"/>
</dbReference>
<dbReference type="PIRSF" id="PIRSF005902">
    <property type="entry name" value="DNase_TatD"/>
    <property type="match status" value="1"/>
</dbReference>
<dbReference type="RefSeq" id="WP_171607990.1">
    <property type="nucleotide sequence ID" value="NZ_WHPF01000007.1"/>
</dbReference>
<evidence type="ECO:0000256" key="3">
    <source>
        <dbReference type="ARBA" id="ARBA00022801"/>
    </source>
</evidence>
<keyword evidence="3" id="KW-0378">Hydrolase</keyword>
<evidence type="ECO:0000313" key="6">
    <source>
        <dbReference type="Proteomes" id="UP000598971"/>
    </source>
</evidence>
<comment type="caution">
    <text evidence="5">The sequence shown here is derived from an EMBL/GenBank/DDBJ whole genome shotgun (WGS) entry which is preliminary data.</text>
</comment>
<accession>A0A8J8FE55</accession>
<dbReference type="PANTHER" id="PTHR46124:SF4">
    <property type="entry name" value="HYDROLASE TATD"/>
    <property type="match status" value="1"/>
</dbReference>
<dbReference type="EMBL" id="WHPF01000007">
    <property type="protein sequence ID" value="NNV56050.1"/>
    <property type="molecule type" value="Genomic_DNA"/>
</dbReference>
<feature type="binding site" evidence="4">
    <location>
        <position position="204"/>
    </location>
    <ligand>
        <name>a divalent metal cation</name>
        <dbReference type="ChEBI" id="CHEBI:60240"/>
        <label>1</label>
    </ligand>
</feature>
<dbReference type="InterPro" id="IPR015991">
    <property type="entry name" value="TatD/YcfH-like"/>
</dbReference>
<reference evidence="5" key="1">
    <citation type="submission" date="2019-10" db="EMBL/GenBank/DDBJ databases">
        <title>Draft genome sequence of Panacibacter sp. KCS-6.</title>
        <authorList>
            <person name="Yim K.J."/>
        </authorList>
    </citation>
    <scope>NUCLEOTIDE SEQUENCE</scope>
    <source>
        <strain evidence="5">KCS-6</strain>
    </source>
</reference>
<feature type="binding site" evidence="4">
    <location>
        <position position="7"/>
    </location>
    <ligand>
        <name>a divalent metal cation</name>
        <dbReference type="ChEBI" id="CHEBI:60240"/>
        <label>1</label>
    </ligand>
</feature>
<dbReference type="Proteomes" id="UP000598971">
    <property type="component" value="Unassembled WGS sequence"/>
</dbReference>
<dbReference type="CDD" id="cd01310">
    <property type="entry name" value="TatD_DNAse"/>
    <property type="match status" value="1"/>
</dbReference>
<dbReference type="InterPro" id="IPR032466">
    <property type="entry name" value="Metal_Hydrolase"/>
</dbReference>
<comment type="similarity">
    <text evidence="1">Belongs to the metallo-dependent hydrolases superfamily. TatD-type hydrolase family.</text>
</comment>
<organism evidence="5 6">
    <name type="scientific">Limnovirga soli</name>
    <dbReference type="NCBI Taxonomy" id="2656915"/>
    <lineage>
        <taxon>Bacteria</taxon>
        <taxon>Pseudomonadati</taxon>
        <taxon>Bacteroidota</taxon>
        <taxon>Chitinophagia</taxon>
        <taxon>Chitinophagales</taxon>
        <taxon>Chitinophagaceae</taxon>
        <taxon>Limnovirga</taxon>
    </lineage>
</organism>
<gene>
    <name evidence="5" type="ORF">GD597_11320</name>
</gene>
<dbReference type="FunFam" id="3.20.20.140:FF:000005">
    <property type="entry name" value="TatD family hydrolase"/>
    <property type="match status" value="1"/>
</dbReference>
<evidence type="ECO:0000256" key="4">
    <source>
        <dbReference type="PIRSR" id="PIRSR005902-1"/>
    </source>
</evidence>
<feature type="binding site" evidence="4">
    <location>
        <position position="155"/>
    </location>
    <ligand>
        <name>a divalent metal cation</name>
        <dbReference type="ChEBI" id="CHEBI:60240"/>
        <label>2</label>
    </ligand>
</feature>
<dbReference type="GO" id="GO:0046872">
    <property type="term" value="F:metal ion binding"/>
    <property type="evidence" value="ECO:0007669"/>
    <property type="project" value="UniProtKB-KW"/>
</dbReference>